<organism evidence="1">
    <name type="scientific">hydrothermal vent metagenome</name>
    <dbReference type="NCBI Taxonomy" id="652676"/>
    <lineage>
        <taxon>unclassified sequences</taxon>
        <taxon>metagenomes</taxon>
        <taxon>ecological metagenomes</taxon>
    </lineage>
</organism>
<gene>
    <name evidence="1" type="ORF">MNBD_GAMMA08-2312</name>
</gene>
<evidence type="ECO:0000313" key="1">
    <source>
        <dbReference type="EMBL" id="VAW65642.1"/>
    </source>
</evidence>
<reference evidence="1" key="1">
    <citation type="submission" date="2018-06" db="EMBL/GenBank/DDBJ databases">
        <authorList>
            <person name="Zhirakovskaya E."/>
        </authorList>
    </citation>
    <scope>NUCLEOTIDE SEQUENCE</scope>
</reference>
<sequence length="148" mass="16586">MPDKKDIPTLTHIVHEGDDSMLNHFDAHQLNEEGKTDTPELTENATSFENIDFDSADFECIEINSNELDDLPSLKADEGSADFSIDSGVIDTELSTANMDLENASEQAADTNRLEKQSIQKKIDEAIADAIPWIELNLKKQLYKKFDI</sequence>
<dbReference type="EMBL" id="UOFH01000323">
    <property type="protein sequence ID" value="VAW65642.1"/>
    <property type="molecule type" value="Genomic_DNA"/>
</dbReference>
<name>A0A3B0XR22_9ZZZZ</name>
<proteinExistence type="predicted"/>
<protein>
    <submittedName>
        <fullName evidence="1">Uncharacterized protein</fullName>
    </submittedName>
</protein>
<dbReference type="AlphaFoldDB" id="A0A3B0XR22"/>
<accession>A0A3B0XR22</accession>